<accession>A0A6C0JTI1</accession>
<sequence length="158" mass="18309">MERFDVTGEITKNDNGYFIKYSDFLNYQKILLNKIQEMEDALAKSNIHIDNLSVQDAKNIEKELANFLYTSDPMGTNCVENGLLDEYDIDAKLILMNIRTFINGMFPFDKTLIKDGIKWAVTKVFDDNYSPLKLDKSRASDIVKFLQLKIGDFIHEKH</sequence>
<protein>
    <submittedName>
        <fullName evidence="1">Uncharacterized protein</fullName>
    </submittedName>
</protein>
<proteinExistence type="predicted"/>
<evidence type="ECO:0000313" key="1">
    <source>
        <dbReference type="EMBL" id="QHU08869.1"/>
    </source>
</evidence>
<name>A0A6C0JTI1_9ZZZZ</name>
<dbReference type="EMBL" id="MN740699">
    <property type="protein sequence ID" value="QHU08869.1"/>
    <property type="molecule type" value="Genomic_DNA"/>
</dbReference>
<reference evidence="1" key="1">
    <citation type="journal article" date="2020" name="Nature">
        <title>Giant virus diversity and host interactions through global metagenomics.</title>
        <authorList>
            <person name="Schulz F."/>
            <person name="Roux S."/>
            <person name="Paez-Espino D."/>
            <person name="Jungbluth S."/>
            <person name="Walsh D.A."/>
            <person name="Denef V.J."/>
            <person name="McMahon K.D."/>
            <person name="Konstantinidis K.T."/>
            <person name="Eloe-Fadrosh E.A."/>
            <person name="Kyrpides N.C."/>
            <person name="Woyke T."/>
        </authorList>
    </citation>
    <scope>NUCLEOTIDE SEQUENCE</scope>
    <source>
        <strain evidence="1">GVMAG-S-1064190-84</strain>
    </source>
</reference>
<organism evidence="1">
    <name type="scientific">viral metagenome</name>
    <dbReference type="NCBI Taxonomy" id="1070528"/>
    <lineage>
        <taxon>unclassified sequences</taxon>
        <taxon>metagenomes</taxon>
        <taxon>organismal metagenomes</taxon>
    </lineage>
</organism>
<dbReference type="AlphaFoldDB" id="A0A6C0JTI1"/>